<evidence type="ECO:0000256" key="10">
    <source>
        <dbReference type="ARBA" id="ARBA00023163"/>
    </source>
</evidence>
<evidence type="ECO:0000256" key="7">
    <source>
        <dbReference type="ARBA" id="ARBA00023015"/>
    </source>
</evidence>
<protein>
    <recommendedName>
        <fullName evidence="3">Nif-specific regulatory protein</fullName>
    </recommendedName>
</protein>
<sequence length="607" mass="63970">MAHLSGLDRARLALEAGRRFPGGVLPAPVAASWDRCRALGLDPRQPPEAAVLAFAEVRRRRETLAAMRRLALAEMRLLHAQIAGSEFMIALGDAEGIVLDTISDQAFADSDAGRAIIPGSRWREEDRGTNALGLAALERAPVAIHGREHYFAAHGRLSCMAAPILGPDGAVLGLIDASCANEARQQHTLALVRMAAAQVENGLLYEQFPEATILAFHPRPEYLRTLSAGLLAVGPDGEVLSLNRPAATLLAGLPLRIGARFEALFETGFAAARDALRGGGPAPIRDRAGSGLFIACPRPGAARRPPAIAARAEGPAPDFVCADPVLARRMAGIAGATRIGMPILILGETGTGKELMARHVHAASGRSGAFVALNCGAVPEALFAAELFGHARGAFTDAGESAAGLIRAADGGTLFLDEVGEIPQAAQAALLRFLDDGEARPIGATRSVRVDAQVVAATNRDLAAGHGFRRDLLYRLGGLTLELPPLRARSDFAAIVRHLARAIAEDFEPTEAEIAALAARPWPGNIRELRSTLRRAAIAGGLEAEAGPAEVEGDCCDLCRPNPLDRERCLRIRSVFAATGNVAETARRLGLSRTTVYRHAQPRPSGG</sequence>
<dbReference type="InterPro" id="IPR003018">
    <property type="entry name" value="GAF"/>
</dbReference>
<evidence type="ECO:0000256" key="2">
    <source>
        <dbReference type="ARBA" id="ARBA00011135"/>
    </source>
</evidence>
<proteinExistence type="predicted"/>
<dbReference type="SMART" id="SM00382">
    <property type="entry name" value="AAA"/>
    <property type="match status" value="1"/>
</dbReference>
<dbReference type="PROSITE" id="PS50045">
    <property type="entry name" value="SIGMA54_INTERACT_4"/>
    <property type="match status" value="1"/>
</dbReference>
<dbReference type="InterPro" id="IPR025662">
    <property type="entry name" value="Sigma_54_int_dom_ATP-bd_1"/>
</dbReference>
<dbReference type="InterPro" id="IPR002078">
    <property type="entry name" value="Sigma_54_int"/>
</dbReference>
<evidence type="ECO:0000256" key="9">
    <source>
        <dbReference type="ARBA" id="ARBA00023159"/>
    </source>
</evidence>
<accession>A0A2W5NKA4</accession>
<dbReference type="FunFam" id="3.40.50.300:FF:000006">
    <property type="entry name" value="DNA-binding transcriptional regulator NtrC"/>
    <property type="match status" value="1"/>
</dbReference>
<evidence type="ECO:0000256" key="5">
    <source>
        <dbReference type="ARBA" id="ARBA00022840"/>
    </source>
</evidence>
<reference evidence="12 13" key="1">
    <citation type="submission" date="2017-08" db="EMBL/GenBank/DDBJ databases">
        <title>Infants hospitalized years apart are colonized by the same room-sourced microbial strains.</title>
        <authorList>
            <person name="Brooks B."/>
            <person name="Olm M.R."/>
            <person name="Firek B.A."/>
            <person name="Baker R."/>
            <person name="Thomas B.C."/>
            <person name="Morowitz M.J."/>
            <person name="Banfield J.F."/>
        </authorList>
    </citation>
    <scope>NUCLEOTIDE SEQUENCE [LARGE SCALE GENOMIC DNA]</scope>
    <source>
        <strain evidence="12">S2_005_002_R2_34</strain>
    </source>
</reference>
<evidence type="ECO:0000256" key="3">
    <source>
        <dbReference type="ARBA" id="ARBA00015308"/>
    </source>
</evidence>
<evidence type="ECO:0000313" key="13">
    <source>
        <dbReference type="Proteomes" id="UP000249185"/>
    </source>
</evidence>
<comment type="function">
    <text evidence="1">Required for activation of most nif operons, which are directly involved in nitrogen fixation.</text>
</comment>
<dbReference type="InterPro" id="IPR025943">
    <property type="entry name" value="Sigma_54_int_dom_ATP-bd_2"/>
</dbReference>
<organism evidence="12 13">
    <name type="scientific">Rhodovulum sulfidophilum</name>
    <name type="common">Rhodobacter sulfidophilus</name>
    <dbReference type="NCBI Taxonomy" id="35806"/>
    <lineage>
        <taxon>Bacteria</taxon>
        <taxon>Pseudomonadati</taxon>
        <taxon>Pseudomonadota</taxon>
        <taxon>Alphaproteobacteria</taxon>
        <taxon>Rhodobacterales</taxon>
        <taxon>Paracoccaceae</taxon>
        <taxon>Rhodovulum</taxon>
    </lineage>
</organism>
<dbReference type="GO" id="GO:0000160">
    <property type="term" value="P:phosphorelay signal transduction system"/>
    <property type="evidence" value="ECO:0007669"/>
    <property type="project" value="UniProtKB-KW"/>
</dbReference>
<dbReference type="Gene3D" id="1.10.10.60">
    <property type="entry name" value="Homeodomain-like"/>
    <property type="match status" value="1"/>
</dbReference>
<dbReference type="Gene3D" id="1.10.8.60">
    <property type="match status" value="1"/>
</dbReference>
<keyword evidence="5" id="KW-0067">ATP-binding</keyword>
<dbReference type="GO" id="GO:0005524">
    <property type="term" value="F:ATP binding"/>
    <property type="evidence" value="ECO:0007669"/>
    <property type="project" value="UniProtKB-KW"/>
</dbReference>
<dbReference type="SUPFAM" id="SSF52540">
    <property type="entry name" value="P-loop containing nucleoside triphosphate hydrolases"/>
    <property type="match status" value="1"/>
</dbReference>
<evidence type="ECO:0000313" key="12">
    <source>
        <dbReference type="EMBL" id="PZQ51285.1"/>
    </source>
</evidence>
<keyword evidence="6" id="KW-0902">Two-component regulatory system</keyword>
<dbReference type="GO" id="GO:0006355">
    <property type="term" value="P:regulation of DNA-templated transcription"/>
    <property type="evidence" value="ECO:0007669"/>
    <property type="project" value="InterPro"/>
</dbReference>
<dbReference type="InterPro" id="IPR027417">
    <property type="entry name" value="P-loop_NTPase"/>
</dbReference>
<dbReference type="PANTHER" id="PTHR32071">
    <property type="entry name" value="TRANSCRIPTIONAL REGULATORY PROTEIN"/>
    <property type="match status" value="1"/>
</dbReference>
<dbReference type="PROSITE" id="PS00675">
    <property type="entry name" value="SIGMA54_INTERACT_1"/>
    <property type="match status" value="1"/>
</dbReference>
<keyword evidence="10" id="KW-0804">Transcription</keyword>
<keyword evidence="9" id="KW-0010">Activator</keyword>
<dbReference type="Gene3D" id="3.40.50.300">
    <property type="entry name" value="P-loop containing nucleotide triphosphate hydrolases"/>
    <property type="match status" value="1"/>
</dbReference>
<dbReference type="Gene3D" id="3.30.450.40">
    <property type="match status" value="1"/>
</dbReference>
<evidence type="ECO:0000256" key="8">
    <source>
        <dbReference type="ARBA" id="ARBA00023125"/>
    </source>
</evidence>
<dbReference type="AlphaFoldDB" id="A0A2W5NKA4"/>
<dbReference type="Proteomes" id="UP000249185">
    <property type="component" value="Unassembled WGS sequence"/>
</dbReference>
<dbReference type="PROSITE" id="PS00676">
    <property type="entry name" value="SIGMA54_INTERACT_2"/>
    <property type="match status" value="1"/>
</dbReference>
<dbReference type="PANTHER" id="PTHR32071:SF77">
    <property type="entry name" value="TRANSCRIPTIONAL REGULATORY PROTEIN"/>
    <property type="match status" value="1"/>
</dbReference>
<dbReference type="InterPro" id="IPR029016">
    <property type="entry name" value="GAF-like_dom_sf"/>
</dbReference>
<dbReference type="Pfam" id="PF00158">
    <property type="entry name" value="Sigma54_activat"/>
    <property type="match status" value="1"/>
</dbReference>
<name>A0A2W5NKA4_RHOSU</name>
<comment type="caution">
    <text evidence="12">The sequence shown here is derived from an EMBL/GenBank/DDBJ whole genome shotgun (WGS) entry which is preliminary data.</text>
</comment>
<keyword evidence="4" id="KW-0547">Nucleotide-binding</keyword>
<dbReference type="GO" id="GO:0043565">
    <property type="term" value="F:sequence-specific DNA binding"/>
    <property type="evidence" value="ECO:0007669"/>
    <property type="project" value="InterPro"/>
</dbReference>
<evidence type="ECO:0000256" key="6">
    <source>
        <dbReference type="ARBA" id="ARBA00023012"/>
    </source>
</evidence>
<dbReference type="CDD" id="cd00009">
    <property type="entry name" value="AAA"/>
    <property type="match status" value="1"/>
</dbReference>
<comment type="subunit">
    <text evidence="2">Interacts with sigma-54.</text>
</comment>
<dbReference type="InterPro" id="IPR058031">
    <property type="entry name" value="AAA_lid_NorR"/>
</dbReference>
<keyword evidence="8" id="KW-0238">DNA-binding</keyword>
<dbReference type="Pfam" id="PF01590">
    <property type="entry name" value="GAF"/>
    <property type="match status" value="1"/>
</dbReference>
<feature type="domain" description="Sigma-54 factor interaction" evidence="11">
    <location>
        <begin position="319"/>
        <end position="538"/>
    </location>
</feature>
<dbReference type="InterPro" id="IPR003593">
    <property type="entry name" value="AAA+_ATPase"/>
</dbReference>
<evidence type="ECO:0000259" key="11">
    <source>
        <dbReference type="PROSITE" id="PS50045"/>
    </source>
</evidence>
<dbReference type="Pfam" id="PF25601">
    <property type="entry name" value="AAA_lid_14"/>
    <property type="match status" value="1"/>
</dbReference>
<dbReference type="EMBL" id="QFPW01000002">
    <property type="protein sequence ID" value="PZQ51285.1"/>
    <property type="molecule type" value="Genomic_DNA"/>
</dbReference>
<gene>
    <name evidence="12" type="ORF">DI556_03685</name>
</gene>
<evidence type="ECO:0000256" key="4">
    <source>
        <dbReference type="ARBA" id="ARBA00022741"/>
    </source>
</evidence>
<evidence type="ECO:0000256" key="1">
    <source>
        <dbReference type="ARBA" id="ARBA00002167"/>
    </source>
</evidence>
<keyword evidence="7" id="KW-0805">Transcription regulation</keyword>